<dbReference type="KEGG" id="spir:CWM47_21730"/>
<proteinExistence type="predicted"/>
<dbReference type="AlphaFoldDB" id="A0A2K8Z2X5"/>
<gene>
    <name evidence="1" type="ORF">CWM47_21730</name>
</gene>
<protein>
    <submittedName>
        <fullName evidence="1">Uncharacterized protein</fullName>
    </submittedName>
</protein>
<evidence type="ECO:0000313" key="1">
    <source>
        <dbReference type="EMBL" id="AUD04228.1"/>
    </source>
</evidence>
<dbReference type="EMBL" id="CP025096">
    <property type="protein sequence ID" value="AUD04228.1"/>
    <property type="molecule type" value="Genomic_DNA"/>
</dbReference>
<sequence length="100" mass="12186">MSKIPFEGLNFGSYKQPLQVREKYRLLIHHRINTNAERVKANEPIYKKLLSDNKVSRKFAREFIQIQLWFFKNNTAFFTRWRKNRKKLVPPKNLPAHLFR</sequence>
<evidence type="ECO:0000313" key="2">
    <source>
        <dbReference type="Proteomes" id="UP000232883"/>
    </source>
</evidence>
<keyword evidence="2" id="KW-1185">Reference proteome</keyword>
<reference evidence="1 2" key="1">
    <citation type="submission" date="2017-11" db="EMBL/GenBank/DDBJ databases">
        <title>Taxonomic description and genome sequences of Spirosoma HA7 sp. nov., isolated from pollen microhabitat of Corylus avellana.</title>
        <authorList>
            <person name="Ambika Manirajan B."/>
            <person name="Suarez C."/>
            <person name="Ratering S."/>
            <person name="Geissler-Plaum R."/>
            <person name="Cardinale M."/>
            <person name="Sylvia S."/>
        </authorList>
    </citation>
    <scope>NUCLEOTIDE SEQUENCE [LARGE SCALE GENOMIC DNA]</scope>
    <source>
        <strain evidence="1 2">HA7</strain>
    </source>
</reference>
<organism evidence="1 2">
    <name type="scientific">Spirosoma pollinicola</name>
    <dbReference type="NCBI Taxonomy" id="2057025"/>
    <lineage>
        <taxon>Bacteria</taxon>
        <taxon>Pseudomonadati</taxon>
        <taxon>Bacteroidota</taxon>
        <taxon>Cytophagia</taxon>
        <taxon>Cytophagales</taxon>
        <taxon>Cytophagaceae</taxon>
        <taxon>Spirosoma</taxon>
    </lineage>
</organism>
<dbReference type="RefSeq" id="WP_100990294.1">
    <property type="nucleotide sequence ID" value="NZ_CP025096.1"/>
</dbReference>
<accession>A0A2K8Z2X5</accession>
<name>A0A2K8Z2X5_9BACT</name>
<dbReference type="Proteomes" id="UP000232883">
    <property type="component" value="Chromosome"/>
</dbReference>